<dbReference type="Gene3D" id="2.40.160.20">
    <property type="match status" value="1"/>
</dbReference>
<dbReference type="Proteomes" id="UP001597472">
    <property type="component" value="Unassembled WGS sequence"/>
</dbReference>
<dbReference type="Pfam" id="PF13568">
    <property type="entry name" value="OMP_b-brl_2"/>
    <property type="match status" value="1"/>
</dbReference>
<evidence type="ECO:0000313" key="3">
    <source>
        <dbReference type="EMBL" id="MFD2552309.1"/>
    </source>
</evidence>
<evidence type="ECO:0000256" key="1">
    <source>
        <dbReference type="SAM" id="SignalP"/>
    </source>
</evidence>
<dbReference type="InterPro" id="IPR025665">
    <property type="entry name" value="Beta-barrel_OMP_2"/>
</dbReference>
<keyword evidence="1" id="KW-0732">Signal</keyword>
<dbReference type="RefSeq" id="WP_376894287.1">
    <property type="nucleotide sequence ID" value="NZ_JBHULS010000004.1"/>
</dbReference>
<organism evidence="3 4">
    <name type="scientific">Bizionia sediminis</name>
    <dbReference type="NCBI Taxonomy" id="1737064"/>
    <lineage>
        <taxon>Bacteria</taxon>
        <taxon>Pseudomonadati</taxon>
        <taxon>Bacteroidota</taxon>
        <taxon>Flavobacteriia</taxon>
        <taxon>Flavobacteriales</taxon>
        <taxon>Flavobacteriaceae</taxon>
        <taxon>Bizionia</taxon>
    </lineage>
</organism>
<evidence type="ECO:0000259" key="2">
    <source>
        <dbReference type="Pfam" id="PF13568"/>
    </source>
</evidence>
<gene>
    <name evidence="3" type="ORF">ACFSQP_10820</name>
</gene>
<feature type="chain" id="PRO_5045419456" evidence="1">
    <location>
        <begin position="21"/>
        <end position="227"/>
    </location>
</feature>
<reference evidence="4" key="1">
    <citation type="journal article" date="2019" name="Int. J. Syst. Evol. Microbiol.">
        <title>The Global Catalogue of Microorganisms (GCM) 10K type strain sequencing project: providing services to taxonomists for standard genome sequencing and annotation.</title>
        <authorList>
            <consortium name="The Broad Institute Genomics Platform"/>
            <consortium name="The Broad Institute Genome Sequencing Center for Infectious Disease"/>
            <person name="Wu L."/>
            <person name="Ma J."/>
        </authorList>
    </citation>
    <scope>NUCLEOTIDE SEQUENCE [LARGE SCALE GENOMIC DNA]</scope>
    <source>
        <strain evidence="4">KCTC 42587</strain>
    </source>
</reference>
<dbReference type="EMBL" id="JBHULS010000004">
    <property type="protein sequence ID" value="MFD2552309.1"/>
    <property type="molecule type" value="Genomic_DNA"/>
</dbReference>
<name>A0ABW5KV36_9FLAO</name>
<feature type="signal peptide" evidence="1">
    <location>
        <begin position="1"/>
        <end position="20"/>
    </location>
</feature>
<evidence type="ECO:0000313" key="4">
    <source>
        <dbReference type="Proteomes" id="UP001597472"/>
    </source>
</evidence>
<feature type="domain" description="Outer membrane protein beta-barrel" evidence="2">
    <location>
        <begin position="20"/>
        <end position="194"/>
    </location>
</feature>
<comment type="caution">
    <text evidence="3">The sequence shown here is derived from an EMBL/GenBank/DDBJ whole genome shotgun (WGS) entry which is preliminary data.</text>
</comment>
<sequence>MKKLLFTAAIAVIGFTQVSAQDFSYGVKAGLNIATLSGDDIENNDPKLGLHIGATGEYMVTEKFAIQADLLYSMQGLKQSGFEEINFNGETSRLDLESDVKLNYINLPIMFKYYITKGFNVELGPQVGFLVSAKADVELKSTSSITGTETIKIDQDIKDQTKSVDFALAFGLGYKFDSGLNLGARFAASLGNAFEDTSNSGSGDTEFDATGSDARNGVISFSVGYMF</sequence>
<accession>A0ABW5KV36</accession>
<protein>
    <submittedName>
        <fullName evidence="3">Porin family protein</fullName>
    </submittedName>
</protein>
<keyword evidence="4" id="KW-1185">Reference proteome</keyword>
<proteinExistence type="predicted"/>